<dbReference type="Proteomes" id="UP000317893">
    <property type="component" value="Unassembled WGS sequence"/>
</dbReference>
<evidence type="ECO:0000256" key="1">
    <source>
        <dbReference type="SAM" id="MobiDB-lite"/>
    </source>
</evidence>
<evidence type="ECO:0000313" key="4">
    <source>
        <dbReference type="Proteomes" id="UP000317893"/>
    </source>
</evidence>
<evidence type="ECO:0000259" key="2">
    <source>
        <dbReference type="Pfam" id="PF01936"/>
    </source>
</evidence>
<proteinExistence type="predicted"/>
<evidence type="ECO:0000313" key="3">
    <source>
        <dbReference type="EMBL" id="TQJ10962.1"/>
    </source>
</evidence>
<dbReference type="GO" id="GO:0004540">
    <property type="term" value="F:RNA nuclease activity"/>
    <property type="evidence" value="ECO:0007669"/>
    <property type="project" value="InterPro"/>
</dbReference>
<organism evidence="3 4">
    <name type="scientific">Lapillicoccus jejuensis</name>
    <dbReference type="NCBI Taxonomy" id="402171"/>
    <lineage>
        <taxon>Bacteria</taxon>
        <taxon>Bacillati</taxon>
        <taxon>Actinomycetota</taxon>
        <taxon>Actinomycetes</taxon>
        <taxon>Micrococcales</taxon>
        <taxon>Intrasporangiaceae</taxon>
        <taxon>Lapillicoccus</taxon>
    </lineage>
</organism>
<sequence length="420" mass="45848">MRCTVEQESCGDELGGPMRRLTSALYVDFDNVYIGLAQLDEATAEAFANDPGRLLRHLSQGRDEDGDFERRFLVRDCYLNPHRFARYRAQFVAAGFRVIDCPSLTQRGKSAADTHIVIDVVDALSHVTRYDEFVICSADADFSPLMTKLRRHNRRTLMIAAGNAAPAYQAVCDATMGGMELVTAFSDDDEAQDDLVDTIDRLSVTEDESDRAVAAIRERVAASDGSVPGSSAAAAALREVPHIAASGWAGTGGFGPFVRQLLPELEYRSTDSGGLVLDPSREASTPSQDADTPDEVRSRVARVTKAPLLTSQQYAVLFDGLAQVAKVQPRLGRIGFDVRELTADSIAPVPRTSVNFVVTGLVYAGADPRTVGLDARGLAERWYECVLYRCEQAGLELTDEERGDVQDWILSDLPPAERPQ</sequence>
<feature type="domain" description="NYN" evidence="2">
    <location>
        <begin position="24"/>
        <end position="173"/>
    </location>
</feature>
<name>A0A542E6K2_9MICO</name>
<gene>
    <name evidence="3" type="ORF">FB458_4106</name>
</gene>
<protein>
    <submittedName>
        <fullName evidence="3">Uncharacterized LabA/DUF88 family protein</fullName>
    </submittedName>
</protein>
<dbReference type="Pfam" id="PF01936">
    <property type="entry name" value="NYN"/>
    <property type="match status" value="1"/>
</dbReference>
<dbReference type="InterPro" id="IPR021139">
    <property type="entry name" value="NYN"/>
</dbReference>
<keyword evidence="4" id="KW-1185">Reference proteome</keyword>
<feature type="region of interest" description="Disordered" evidence="1">
    <location>
        <begin position="272"/>
        <end position="297"/>
    </location>
</feature>
<reference evidence="3 4" key="1">
    <citation type="submission" date="2019-06" db="EMBL/GenBank/DDBJ databases">
        <title>Sequencing the genomes of 1000 actinobacteria strains.</title>
        <authorList>
            <person name="Klenk H.-P."/>
        </authorList>
    </citation>
    <scope>NUCLEOTIDE SEQUENCE [LARGE SCALE GENOMIC DNA]</scope>
    <source>
        <strain evidence="3 4">DSM 18607</strain>
    </source>
</reference>
<dbReference type="PANTHER" id="PTHR35811">
    <property type="entry name" value="SLR1870 PROTEIN"/>
    <property type="match status" value="1"/>
</dbReference>
<dbReference type="AlphaFoldDB" id="A0A542E6K2"/>
<dbReference type="Gene3D" id="3.40.50.1010">
    <property type="entry name" value="5'-nuclease"/>
    <property type="match status" value="1"/>
</dbReference>
<comment type="caution">
    <text evidence="3">The sequence shown here is derived from an EMBL/GenBank/DDBJ whole genome shotgun (WGS) entry which is preliminary data.</text>
</comment>
<accession>A0A542E6K2</accession>
<dbReference type="PANTHER" id="PTHR35811:SF1">
    <property type="entry name" value="HTH OST-TYPE DOMAIN-CONTAINING PROTEIN"/>
    <property type="match status" value="1"/>
</dbReference>
<dbReference type="EMBL" id="VFMN01000001">
    <property type="protein sequence ID" value="TQJ10962.1"/>
    <property type="molecule type" value="Genomic_DNA"/>
</dbReference>